<evidence type="ECO:0000313" key="3">
    <source>
        <dbReference type="EMBL" id="EIJ35758.1"/>
    </source>
</evidence>
<keyword evidence="4" id="KW-1185">Reference proteome</keyword>
<feature type="transmembrane region" description="Helical" evidence="1">
    <location>
        <begin position="59"/>
        <end position="76"/>
    </location>
</feature>
<dbReference type="AlphaFoldDB" id="A0A656HFQ5"/>
<dbReference type="InterPro" id="IPR002810">
    <property type="entry name" value="NfeD-like_C"/>
</dbReference>
<keyword evidence="1" id="KW-1133">Transmembrane helix</keyword>
<evidence type="ECO:0000313" key="4">
    <source>
        <dbReference type="Proteomes" id="UP000005317"/>
    </source>
</evidence>
<sequence>MEPENHNKTFTQRVRNWWSGLRQTNLRAQTHYTVFRTTQNLKNRNGLLKQYQRRFMDGWEKWLGIGAGLAGVLMLLNPDSLWRWQLFLVVLGVLGAPLLADLWAELKKVFTEYPGKQFIGQVITLEQALVEGSGNIRLDNQEWQLSGTDCAAGTRVRVIAIKDRTLFITPVSQPQ</sequence>
<gene>
    <name evidence="3" type="ORF">Thini_3241</name>
</gene>
<protein>
    <recommendedName>
        <fullName evidence="2">NfeD-like C-terminal domain-containing protein</fullName>
    </recommendedName>
</protein>
<accession>A0A656HFQ5</accession>
<feature type="domain" description="NfeD-like C-terminal" evidence="2">
    <location>
        <begin position="117"/>
        <end position="170"/>
    </location>
</feature>
<dbReference type="Proteomes" id="UP000005317">
    <property type="component" value="Unassembled WGS sequence"/>
</dbReference>
<dbReference type="InterPro" id="IPR012340">
    <property type="entry name" value="NA-bd_OB-fold"/>
</dbReference>
<evidence type="ECO:0000259" key="2">
    <source>
        <dbReference type="Pfam" id="PF01957"/>
    </source>
</evidence>
<evidence type="ECO:0000256" key="1">
    <source>
        <dbReference type="SAM" id="Phobius"/>
    </source>
</evidence>
<dbReference type="OrthoDB" id="9810336at2"/>
<dbReference type="Pfam" id="PF01957">
    <property type="entry name" value="NfeD"/>
    <property type="match status" value="1"/>
</dbReference>
<dbReference type="EMBL" id="JH651384">
    <property type="protein sequence ID" value="EIJ35758.1"/>
    <property type="molecule type" value="Genomic_DNA"/>
</dbReference>
<dbReference type="Gene3D" id="2.40.50.140">
    <property type="entry name" value="Nucleic acid-binding proteins"/>
    <property type="match status" value="1"/>
</dbReference>
<reference evidence="4" key="1">
    <citation type="journal article" date="2011" name="Stand. Genomic Sci.">
        <title>Genome sequence of the filamentous, gliding Thiothrix nivea neotype strain (JP2(T)).</title>
        <authorList>
            <person name="Lapidus A."/>
            <person name="Nolan M."/>
            <person name="Lucas S."/>
            <person name="Glavina Del Rio T."/>
            <person name="Tice H."/>
            <person name="Cheng J.F."/>
            <person name="Tapia R."/>
            <person name="Han C."/>
            <person name="Goodwin L."/>
            <person name="Pitluck S."/>
            <person name="Liolios K."/>
            <person name="Pagani I."/>
            <person name="Ivanova N."/>
            <person name="Huntemann M."/>
            <person name="Mavromatis K."/>
            <person name="Mikhailova N."/>
            <person name="Pati A."/>
            <person name="Chen A."/>
            <person name="Palaniappan K."/>
            <person name="Land M."/>
            <person name="Brambilla E.M."/>
            <person name="Rohde M."/>
            <person name="Abt B."/>
            <person name="Verbarg S."/>
            <person name="Goker M."/>
            <person name="Bristow J."/>
            <person name="Eisen J.A."/>
            <person name="Markowitz V."/>
            <person name="Hugenholtz P."/>
            <person name="Kyrpides N.C."/>
            <person name="Klenk H.P."/>
            <person name="Woyke T."/>
        </authorList>
    </citation>
    <scope>NUCLEOTIDE SEQUENCE [LARGE SCALE GENOMIC DNA]</scope>
    <source>
        <strain evidence="4">ATCC 35100 / DSM 5205 / JP2</strain>
    </source>
</reference>
<keyword evidence="1" id="KW-0812">Transmembrane</keyword>
<organism evidence="3 4">
    <name type="scientific">Thiothrix nivea (strain ATCC 35100 / DSM 5205 / JP2)</name>
    <dbReference type="NCBI Taxonomy" id="870187"/>
    <lineage>
        <taxon>Bacteria</taxon>
        <taxon>Pseudomonadati</taxon>
        <taxon>Pseudomonadota</taxon>
        <taxon>Gammaproteobacteria</taxon>
        <taxon>Thiotrichales</taxon>
        <taxon>Thiotrichaceae</taxon>
        <taxon>Thiothrix</taxon>
    </lineage>
</organism>
<keyword evidence="1" id="KW-0472">Membrane</keyword>
<feature type="transmembrane region" description="Helical" evidence="1">
    <location>
        <begin position="82"/>
        <end position="104"/>
    </location>
</feature>
<proteinExistence type="predicted"/>
<dbReference type="RefSeq" id="WP_002709654.1">
    <property type="nucleotide sequence ID" value="NZ_JH651384.1"/>
</dbReference>
<name>A0A656HFQ5_THINJ</name>